<dbReference type="AlphaFoldDB" id="A0A1H0QWJ8"/>
<protein>
    <submittedName>
        <fullName evidence="2">Uncharacterized protein</fullName>
    </submittedName>
</protein>
<evidence type="ECO:0000313" key="2">
    <source>
        <dbReference type="EMBL" id="SDP21681.1"/>
    </source>
</evidence>
<dbReference type="STRING" id="504798.SAMN05421871_104180"/>
<proteinExistence type="predicted"/>
<feature type="transmembrane region" description="Helical" evidence="1">
    <location>
        <begin position="41"/>
        <end position="62"/>
    </location>
</feature>
<evidence type="ECO:0000256" key="1">
    <source>
        <dbReference type="SAM" id="Phobius"/>
    </source>
</evidence>
<organism evidence="2 3">
    <name type="scientific">Actinokineospora alba</name>
    <dbReference type="NCBI Taxonomy" id="504798"/>
    <lineage>
        <taxon>Bacteria</taxon>
        <taxon>Bacillati</taxon>
        <taxon>Actinomycetota</taxon>
        <taxon>Actinomycetes</taxon>
        <taxon>Pseudonocardiales</taxon>
        <taxon>Pseudonocardiaceae</taxon>
        <taxon>Actinokineospora</taxon>
    </lineage>
</organism>
<dbReference type="SUPFAM" id="SSF50969">
    <property type="entry name" value="YVTN repeat-like/Quinoprotein amine dehydrogenase"/>
    <property type="match status" value="1"/>
</dbReference>
<keyword evidence="1" id="KW-0812">Transmembrane</keyword>
<dbReference type="EMBL" id="FNJB01000007">
    <property type="protein sequence ID" value="SDP21681.1"/>
    <property type="molecule type" value="Genomic_DNA"/>
</dbReference>
<evidence type="ECO:0000313" key="3">
    <source>
        <dbReference type="Proteomes" id="UP000199651"/>
    </source>
</evidence>
<dbReference type="InterPro" id="IPR011044">
    <property type="entry name" value="Quino_amine_DH_bsu"/>
</dbReference>
<keyword evidence="1" id="KW-0472">Membrane</keyword>
<dbReference type="OrthoDB" id="9960105at2"/>
<sequence length="389" mass="40857">MNVEEHLRAALAARVAAVPETTDLADQAITQAGRIRGRRRMAAITASVVAVVAAVFAVVQLVRPPAVSLPADPPPISVAPAPSSAGLKVDLIHGLVLHRAGGGHVALPVKSNQRVIEAVRTAGGWLVTYQHTGSERSQTVEFVREDGISTTLGVAPDTAIVVHPVGTRAVVQYWHNAGQVSTAVVVDLPSGNVVSQAPLPGGDNSMVVRAWSGDAVVLARMSGDFGPVPVDLWNPTRGAYVASPPQGEFALLGRFGTAGHLIAMVADTDPLKACLVELDPPDKFAVLRKECGLTWERPLVSTDGQHLVRPNGSRWIAVGALFSGSPQIKELGLAEPLDAPDFHWESAEAVLVNGHRGRGLLRCEVSGRPCETVVLPGVDTEASIVVRNP</sequence>
<dbReference type="Proteomes" id="UP000199651">
    <property type="component" value="Unassembled WGS sequence"/>
</dbReference>
<accession>A0A1H0QWJ8</accession>
<reference evidence="3" key="1">
    <citation type="submission" date="2016-10" db="EMBL/GenBank/DDBJ databases">
        <authorList>
            <person name="Varghese N."/>
            <person name="Submissions S."/>
        </authorList>
    </citation>
    <scope>NUCLEOTIDE SEQUENCE [LARGE SCALE GENOMIC DNA]</scope>
    <source>
        <strain evidence="3">IBRC-M 10655</strain>
    </source>
</reference>
<dbReference type="RefSeq" id="WP_091377571.1">
    <property type="nucleotide sequence ID" value="NZ_FNDV01000004.1"/>
</dbReference>
<keyword evidence="1" id="KW-1133">Transmembrane helix</keyword>
<name>A0A1H0QWJ8_9PSEU</name>
<keyword evidence="3" id="KW-1185">Reference proteome</keyword>
<gene>
    <name evidence="2" type="ORF">SAMN05192558_107181</name>
</gene>